<feature type="coiled-coil region" evidence="3">
    <location>
        <begin position="57"/>
        <end position="91"/>
    </location>
</feature>
<dbReference type="RefSeq" id="WP_183484415.1">
    <property type="nucleotide sequence ID" value="NZ_JBHUOV010000001.1"/>
</dbReference>
<reference evidence="7" key="1">
    <citation type="journal article" date="2019" name="Int. J. Syst. Evol. Microbiol.">
        <title>The Global Catalogue of Microorganisms (GCM) 10K type strain sequencing project: providing services to taxonomists for standard genome sequencing and annotation.</title>
        <authorList>
            <consortium name="The Broad Institute Genomics Platform"/>
            <consortium name="The Broad Institute Genome Sequencing Center for Infectious Disease"/>
            <person name="Wu L."/>
            <person name="Ma J."/>
        </authorList>
    </citation>
    <scope>NUCLEOTIDE SEQUENCE [LARGE SCALE GENOMIC DNA]</scope>
    <source>
        <strain evidence="7">KCTC 32141</strain>
    </source>
</reference>
<dbReference type="Proteomes" id="UP001597533">
    <property type="component" value="Unassembled WGS sequence"/>
</dbReference>
<feature type="compositionally biased region" description="Basic and acidic residues" evidence="4">
    <location>
        <begin position="310"/>
        <end position="341"/>
    </location>
</feature>
<keyword evidence="7" id="KW-1185">Reference proteome</keyword>
<protein>
    <submittedName>
        <fullName evidence="6">OmpH family outer membrane protein</fullName>
    </submittedName>
</protein>
<evidence type="ECO:0000313" key="7">
    <source>
        <dbReference type="Proteomes" id="UP001597533"/>
    </source>
</evidence>
<dbReference type="PANTHER" id="PTHR35089:SF1">
    <property type="entry name" value="CHAPERONE PROTEIN SKP"/>
    <property type="match status" value="1"/>
</dbReference>
<evidence type="ECO:0000256" key="5">
    <source>
        <dbReference type="SAM" id="SignalP"/>
    </source>
</evidence>
<dbReference type="Gene3D" id="3.30.910.20">
    <property type="entry name" value="Skp domain"/>
    <property type="match status" value="1"/>
</dbReference>
<dbReference type="PANTHER" id="PTHR35089">
    <property type="entry name" value="CHAPERONE PROTEIN SKP"/>
    <property type="match status" value="1"/>
</dbReference>
<feature type="chain" id="PRO_5046912969" evidence="5">
    <location>
        <begin position="22"/>
        <end position="351"/>
    </location>
</feature>
<sequence>MKIKVLFLLAVVFMLSFSSHAQRGVRIGYIDTEYILENVPEYQEASTQLESKVQKWKTEIDGRLGEIEQKRKDLSNEKALLTNELIKEREEDITFEELEILDYQQKRFGPNGDLMIQKRQLIQPIQDQIFAAVQDIASTKKFDFIFDKSADVVMLYSADRFDLSEQVIRAIKRSSKREQASSRKDRKNAEEEDVVPEIHEGLDERKKALEEKKAARAAEAAQRRQEILEAREAKKAAAQKRRDSIIEARKNAKENKLNERENTEETEESTEASEDDANKVMSDEASKTEEKVAEEVEEDEEEGDGAQKPLTDRERRKQELEERKQRILEERRKAKEERENNEANDEDGDEN</sequence>
<gene>
    <name evidence="6" type="ORF">ACFS5M_00790</name>
</gene>
<feature type="compositionally biased region" description="Basic and acidic residues" evidence="4">
    <location>
        <begin position="276"/>
        <end position="294"/>
    </location>
</feature>
<evidence type="ECO:0000256" key="3">
    <source>
        <dbReference type="SAM" id="Coils"/>
    </source>
</evidence>
<feature type="signal peptide" evidence="5">
    <location>
        <begin position="1"/>
        <end position="21"/>
    </location>
</feature>
<keyword evidence="2 5" id="KW-0732">Signal</keyword>
<feature type="region of interest" description="Disordered" evidence="4">
    <location>
        <begin position="174"/>
        <end position="199"/>
    </location>
</feature>
<keyword evidence="3" id="KW-0175">Coiled coil</keyword>
<feature type="compositionally biased region" description="Basic and acidic residues" evidence="4">
    <location>
        <begin position="176"/>
        <end position="189"/>
    </location>
</feature>
<proteinExistence type="inferred from homology"/>
<feature type="compositionally biased region" description="Acidic residues" evidence="4">
    <location>
        <begin position="295"/>
        <end position="304"/>
    </location>
</feature>
<feature type="region of interest" description="Disordered" evidence="4">
    <location>
        <begin position="232"/>
        <end position="351"/>
    </location>
</feature>
<evidence type="ECO:0000256" key="1">
    <source>
        <dbReference type="ARBA" id="ARBA00009091"/>
    </source>
</evidence>
<accession>A0ABW5WIW7</accession>
<dbReference type="EMBL" id="JBHUOV010000001">
    <property type="protein sequence ID" value="MFD2822184.1"/>
    <property type="molecule type" value="Genomic_DNA"/>
</dbReference>
<name>A0ABW5WIW7_9FLAO</name>
<feature type="compositionally biased region" description="Acidic residues" evidence="4">
    <location>
        <begin position="342"/>
        <end position="351"/>
    </location>
</feature>
<dbReference type="InterPro" id="IPR005632">
    <property type="entry name" value="Chaperone_Skp"/>
</dbReference>
<feature type="compositionally biased region" description="Acidic residues" evidence="4">
    <location>
        <begin position="264"/>
        <end position="275"/>
    </location>
</feature>
<organism evidence="6 7">
    <name type="scientific">Lacinutrix iliipiscaria</name>
    <dbReference type="NCBI Taxonomy" id="1230532"/>
    <lineage>
        <taxon>Bacteria</taxon>
        <taxon>Pseudomonadati</taxon>
        <taxon>Bacteroidota</taxon>
        <taxon>Flavobacteriia</taxon>
        <taxon>Flavobacteriales</taxon>
        <taxon>Flavobacteriaceae</taxon>
        <taxon>Lacinutrix</taxon>
    </lineage>
</organism>
<evidence type="ECO:0000256" key="4">
    <source>
        <dbReference type="SAM" id="MobiDB-lite"/>
    </source>
</evidence>
<comment type="similarity">
    <text evidence="1">Belongs to the Skp family.</text>
</comment>
<comment type="caution">
    <text evidence="6">The sequence shown here is derived from an EMBL/GenBank/DDBJ whole genome shotgun (WGS) entry which is preliminary data.</text>
</comment>
<evidence type="ECO:0000313" key="6">
    <source>
        <dbReference type="EMBL" id="MFD2822184.1"/>
    </source>
</evidence>
<feature type="compositionally biased region" description="Basic and acidic residues" evidence="4">
    <location>
        <begin position="232"/>
        <end position="263"/>
    </location>
</feature>
<dbReference type="InterPro" id="IPR024930">
    <property type="entry name" value="Skp_dom_sf"/>
</dbReference>
<dbReference type="SUPFAM" id="SSF111384">
    <property type="entry name" value="OmpH-like"/>
    <property type="match status" value="1"/>
</dbReference>
<dbReference type="SMART" id="SM00935">
    <property type="entry name" value="OmpH"/>
    <property type="match status" value="1"/>
</dbReference>
<dbReference type="Pfam" id="PF03938">
    <property type="entry name" value="OmpH"/>
    <property type="match status" value="1"/>
</dbReference>
<evidence type="ECO:0000256" key="2">
    <source>
        <dbReference type="ARBA" id="ARBA00022729"/>
    </source>
</evidence>